<dbReference type="AlphaFoldDB" id="A0A6B3SU35"/>
<keyword evidence="1" id="KW-0732">Signal</keyword>
<protein>
    <submittedName>
        <fullName evidence="3">Amino acid ABC transporter substrate-binding protein</fullName>
    </submittedName>
</protein>
<proteinExistence type="predicted"/>
<evidence type="ECO:0000259" key="2">
    <source>
        <dbReference type="SMART" id="SM00062"/>
    </source>
</evidence>
<dbReference type="SMART" id="SM00062">
    <property type="entry name" value="PBPb"/>
    <property type="match status" value="1"/>
</dbReference>
<feature type="signal peptide" evidence="1">
    <location>
        <begin position="1"/>
        <end position="20"/>
    </location>
</feature>
<dbReference type="EMBL" id="JAAIVB010000078">
    <property type="protein sequence ID" value="NEX63978.1"/>
    <property type="molecule type" value="Genomic_DNA"/>
</dbReference>
<accession>A0A6B3SU35</accession>
<dbReference type="Gene3D" id="3.40.190.10">
    <property type="entry name" value="Periplasmic binding protein-like II"/>
    <property type="match status" value="2"/>
</dbReference>
<evidence type="ECO:0000313" key="3">
    <source>
        <dbReference type="EMBL" id="NEX63978.1"/>
    </source>
</evidence>
<dbReference type="PANTHER" id="PTHR38834:SF3">
    <property type="entry name" value="SOLUTE-BINDING PROTEIN FAMILY 3_N-TERMINAL DOMAIN-CONTAINING PROTEIN"/>
    <property type="match status" value="1"/>
</dbReference>
<dbReference type="InterPro" id="IPR001638">
    <property type="entry name" value="Solute-binding_3/MltF_N"/>
</dbReference>
<feature type="chain" id="PRO_5025361095" evidence="1">
    <location>
        <begin position="21"/>
        <end position="242"/>
    </location>
</feature>
<reference evidence="3 4" key="1">
    <citation type="submission" date="2020-02" db="EMBL/GenBank/DDBJ databases">
        <authorList>
            <person name="Kim M.K."/>
        </authorList>
    </citation>
    <scope>NUCLEOTIDE SEQUENCE [LARGE SCALE GENOMIC DNA]</scope>
    <source>
        <strain evidence="3 4">17J57-3</strain>
    </source>
</reference>
<dbReference type="Proteomes" id="UP000482155">
    <property type="component" value="Unassembled WGS sequence"/>
</dbReference>
<gene>
    <name evidence="3" type="ORF">G3574_23090</name>
</gene>
<keyword evidence="4" id="KW-1185">Reference proteome</keyword>
<dbReference type="Pfam" id="PF00497">
    <property type="entry name" value="SBP_bac_3"/>
    <property type="match status" value="1"/>
</dbReference>
<organism evidence="3 4">
    <name type="scientific">Noviherbaspirillum galbum</name>
    <dbReference type="NCBI Taxonomy" id="2709383"/>
    <lineage>
        <taxon>Bacteria</taxon>
        <taxon>Pseudomonadati</taxon>
        <taxon>Pseudomonadota</taxon>
        <taxon>Betaproteobacteria</taxon>
        <taxon>Burkholderiales</taxon>
        <taxon>Oxalobacteraceae</taxon>
        <taxon>Noviherbaspirillum</taxon>
    </lineage>
</organism>
<feature type="domain" description="Solute-binding protein family 3/N-terminal" evidence="2">
    <location>
        <begin position="22"/>
        <end position="242"/>
    </location>
</feature>
<evidence type="ECO:0000256" key="1">
    <source>
        <dbReference type="SAM" id="SignalP"/>
    </source>
</evidence>
<dbReference type="PANTHER" id="PTHR38834">
    <property type="entry name" value="PERIPLASMIC SUBSTRATE BINDING PROTEIN FAMILY 3"/>
    <property type="match status" value="1"/>
</dbReference>
<name>A0A6B3SU35_9BURK</name>
<comment type="caution">
    <text evidence="3">The sequence shown here is derived from an EMBL/GenBank/DDBJ whole genome shotgun (WGS) entry which is preliminary data.</text>
</comment>
<dbReference type="RefSeq" id="WP_163967909.1">
    <property type="nucleotide sequence ID" value="NZ_JAAIVB010000078.1"/>
</dbReference>
<dbReference type="SUPFAM" id="SSF53850">
    <property type="entry name" value="Periplasmic binding protein-like II"/>
    <property type="match status" value="1"/>
</dbReference>
<sequence length="242" mass="26623">MFLRMCIAALSCHIALTVQAADLVVNAGDIIPFCYEADGRQSGIAVDILQEVGKGTGIDFSFRFLPWKRAQLETMASKNQGVIPLSRTPEREKQYQWIAPLFEYQFILVTRAGTPAPKTIDEAKHMAVGVLRGNPMEALLPQLGFTRVIPGNTEEIVAKQLKTRVIDAWVVADLVVMNNYKRAGGDPSELVLGPRIGDPMAVYLGGSPEFSENDKRLISAEVARLRQNGGITRILARYKPGL</sequence>
<evidence type="ECO:0000313" key="4">
    <source>
        <dbReference type="Proteomes" id="UP000482155"/>
    </source>
</evidence>